<organism evidence="3 4">
    <name type="scientific">Nocardioides marinus</name>
    <dbReference type="NCBI Taxonomy" id="374514"/>
    <lineage>
        <taxon>Bacteria</taxon>
        <taxon>Bacillati</taxon>
        <taxon>Actinomycetota</taxon>
        <taxon>Actinomycetes</taxon>
        <taxon>Propionibacteriales</taxon>
        <taxon>Nocardioidaceae</taxon>
        <taxon>Nocardioides</taxon>
    </lineage>
</organism>
<dbReference type="InterPro" id="IPR012340">
    <property type="entry name" value="NA-bd_OB-fold"/>
</dbReference>
<name>A0A7Y9YDV5_9ACTN</name>
<dbReference type="Proteomes" id="UP000537326">
    <property type="component" value="Unassembled WGS sequence"/>
</dbReference>
<dbReference type="RefSeq" id="WP_246289767.1">
    <property type="nucleotide sequence ID" value="NZ_BAAAPP010000004.1"/>
</dbReference>
<dbReference type="InterPro" id="IPR000424">
    <property type="entry name" value="Primosome_PriB/ssb"/>
</dbReference>
<evidence type="ECO:0000256" key="1">
    <source>
        <dbReference type="ARBA" id="ARBA00023125"/>
    </source>
</evidence>
<dbReference type="Pfam" id="PF00436">
    <property type="entry name" value="SSB"/>
    <property type="match status" value="1"/>
</dbReference>
<dbReference type="PROSITE" id="PS50935">
    <property type="entry name" value="SSB"/>
    <property type="match status" value="1"/>
</dbReference>
<accession>A0A7Y9YDV5</accession>
<dbReference type="EMBL" id="JACBZI010000001">
    <property type="protein sequence ID" value="NYI09854.1"/>
    <property type="molecule type" value="Genomic_DNA"/>
</dbReference>
<dbReference type="Gene3D" id="2.40.50.140">
    <property type="entry name" value="Nucleic acid-binding proteins"/>
    <property type="match status" value="1"/>
</dbReference>
<evidence type="ECO:0000313" key="3">
    <source>
        <dbReference type="EMBL" id="NYI09854.1"/>
    </source>
</evidence>
<proteinExistence type="predicted"/>
<reference evidence="3 4" key="1">
    <citation type="submission" date="2020-07" db="EMBL/GenBank/DDBJ databases">
        <title>Sequencing the genomes of 1000 actinobacteria strains.</title>
        <authorList>
            <person name="Klenk H.-P."/>
        </authorList>
    </citation>
    <scope>NUCLEOTIDE SEQUENCE [LARGE SCALE GENOMIC DNA]</scope>
    <source>
        <strain evidence="3 4">DSM 18248</strain>
    </source>
</reference>
<gene>
    <name evidence="3" type="ORF">BKA05_001369</name>
</gene>
<evidence type="ECO:0000256" key="2">
    <source>
        <dbReference type="PROSITE-ProRule" id="PRU00252"/>
    </source>
</evidence>
<dbReference type="CDD" id="cd04496">
    <property type="entry name" value="SSB_OBF"/>
    <property type="match status" value="1"/>
</dbReference>
<sequence>MSIPTQMSLVGFIASPPELHFTKAGDECCRMRVGIEQWRKEVDGSFTKLDPTFHDMVAFESTARETYARFRKGDSFVATGYVHEYEVDGRERSVIKEEFVARKIGHNVNKTDYSVQRGRHAAERSLSSVPQLPAVGLWSGAVVSEAPQVLCRSYTGCGSLLRVA</sequence>
<keyword evidence="1 2" id="KW-0238">DNA-binding</keyword>
<keyword evidence="4" id="KW-1185">Reference proteome</keyword>
<dbReference type="GO" id="GO:0003697">
    <property type="term" value="F:single-stranded DNA binding"/>
    <property type="evidence" value="ECO:0007669"/>
    <property type="project" value="InterPro"/>
</dbReference>
<dbReference type="AlphaFoldDB" id="A0A7Y9YDV5"/>
<protein>
    <submittedName>
        <fullName evidence="3">Single-stranded DNA-binding protein</fullName>
    </submittedName>
</protein>
<dbReference type="SUPFAM" id="SSF50249">
    <property type="entry name" value="Nucleic acid-binding proteins"/>
    <property type="match status" value="1"/>
</dbReference>
<comment type="caution">
    <text evidence="3">The sequence shown here is derived from an EMBL/GenBank/DDBJ whole genome shotgun (WGS) entry which is preliminary data.</text>
</comment>
<evidence type="ECO:0000313" key="4">
    <source>
        <dbReference type="Proteomes" id="UP000537326"/>
    </source>
</evidence>